<evidence type="ECO:0000313" key="3">
    <source>
        <dbReference type="EnsemblPlants" id="Zm00001eb182150_P001"/>
    </source>
</evidence>
<comment type="similarity">
    <text evidence="1">Belongs to the PdxS/SNZ family.</text>
</comment>
<evidence type="ECO:0000256" key="1">
    <source>
        <dbReference type="PROSITE-ProRule" id="PRU00481"/>
    </source>
</evidence>
<dbReference type="EnsemblPlants" id="Zm00001eb182150_T001">
    <property type="protein sequence ID" value="Zm00001eb182150_P001"/>
    <property type="gene ID" value="Zm00001eb182150"/>
</dbReference>
<dbReference type="InterPro" id="IPR013785">
    <property type="entry name" value="Aldolase_TIM"/>
</dbReference>
<protein>
    <submittedName>
        <fullName evidence="3">Uncharacterized protein</fullName>
    </submittedName>
</protein>
<reference evidence="3" key="3">
    <citation type="submission" date="2021-05" db="UniProtKB">
        <authorList>
            <consortium name="EnsemblPlants"/>
        </authorList>
    </citation>
    <scope>IDENTIFICATION</scope>
    <source>
        <strain evidence="3">cv. B73</strain>
    </source>
</reference>
<accession>A0A804NS73</accession>
<dbReference type="InterPro" id="IPR001852">
    <property type="entry name" value="PdxS/SNZ"/>
</dbReference>
<dbReference type="Gene3D" id="3.20.20.70">
    <property type="entry name" value="Aldolase class I"/>
    <property type="match status" value="1"/>
</dbReference>
<dbReference type="GO" id="GO:0042823">
    <property type="term" value="P:pyridoxal phosphate biosynthetic process"/>
    <property type="evidence" value="ECO:0007669"/>
    <property type="project" value="InterPro"/>
</dbReference>
<feature type="compositionally biased region" description="Polar residues" evidence="2">
    <location>
        <begin position="1"/>
        <end position="24"/>
    </location>
</feature>
<name>A0A804NS73_MAIZE</name>
<dbReference type="InParanoid" id="A0A804NS73"/>
<evidence type="ECO:0000313" key="4">
    <source>
        <dbReference type="Proteomes" id="UP000007305"/>
    </source>
</evidence>
<reference evidence="3" key="2">
    <citation type="submission" date="2019-07" db="EMBL/GenBank/DDBJ databases">
        <authorList>
            <person name="Seetharam A."/>
            <person name="Woodhouse M."/>
            <person name="Cannon E."/>
        </authorList>
    </citation>
    <scope>NUCLEOTIDE SEQUENCE [LARGE SCALE GENOMIC DNA]</scope>
    <source>
        <strain evidence="3">cv. B73</strain>
    </source>
</reference>
<dbReference type="PROSITE" id="PS51129">
    <property type="entry name" value="PDXS_SNZ_2"/>
    <property type="match status" value="1"/>
</dbReference>
<sequence length="265" mass="29677">MEARSPNTRSSQRRSNPIQSTANNGVQRQRRGDDVRDTALLEPSKQPKSATLSVKVSLAQMLRGMIIMDVVTLDQARIADSKYTALREAFEPSLSSSWDPLSIWRGIQEIMDEEMEEDVIVKDVDCSNQSEGELLPWWLFLAGVSSARRRSWTPWLGSYHPSLHPGLHAATATRQYAYTLLPPLALDGWHPLPQRLRPCPAPALAGSPMEMNEERKICKNKVEAESWFTGLSALICRGQHGSQVQHIDGIRIAGLPFDLYTAFNN</sequence>
<dbReference type="Gramene" id="Zm00001eb182150_T001">
    <property type="protein sequence ID" value="Zm00001eb182150_P001"/>
    <property type="gene ID" value="Zm00001eb182150"/>
</dbReference>
<organism evidence="3 4">
    <name type="scientific">Zea mays</name>
    <name type="common">Maize</name>
    <dbReference type="NCBI Taxonomy" id="4577"/>
    <lineage>
        <taxon>Eukaryota</taxon>
        <taxon>Viridiplantae</taxon>
        <taxon>Streptophyta</taxon>
        <taxon>Embryophyta</taxon>
        <taxon>Tracheophyta</taxon>
        <taxon>Spermatophyta</taxon>
        <taxon>Magnoliopsida</taxon>
        <taxon>Liliopsida</taxon>
        <taxon>Poales</taxon>
        <taxon>Poaceae</taxon>
        <taxon>PACMAD clade</taxon>
        <taxon>Panicoideae</taxon>
        <taxon>Andropogonodae</taxon>
        <taxon>Andropogoneae</taxon>
        <taxon>Tripsacinae</taxon>
        <taxon>Zea</taxon>
    </lineage>
</organism>
<reference evidence="4" key="1">
    <citation type="journal article" date="2009" name="Science">
        <title>The B73 maize genome: complexity, diversity, and dynamics.</title>
        <authorList>
            <person name="Schnable P.S."/>
            <person name="Ware D."/>
            <person name="Fulton R.S."/>
            <person name="Stein J.C."/>
            <person name="Wei F."/>
            <person name="Pasternak S."/>
            <person name="Liang C."/>
            <person name="Zhang J."/>
            <person name="Fulton L."/>
            <person name="Graves T.A."/>
            <person name="Minx P."/>
            <person name="Reily A.D."/>
            <person name="Courtney L."/>
            <person name="Kruchowski S.S."/>
            <person name="Tomlinson C."/>
            <person name="Strong C."/>
            <person name="Delehaunty K."/>
            <person name="Fronick C."/>
            <person name="Courtney B."/>
            <person name="Rock S.M."/>
            <person name="Belter E."/>
            <person name="Du F."/>
            <person name="Kim K."/>
            <person name="Abbott R.M."/>
            <person name="Cotton M."/>
            <person name="Levy A."/>
            <person name="Marchetto P."/>
            <person name="Ochoa K."/>
            <person name="Jackson S.M."/>
            <person name="Gillam B."/>
            <person name="Chen W."/>
            <person name="Yan L."/>
            <person name="Higginbotham J."/>
            <person name="Cardenas M."/>
            <person name="Waligorski J."/>
            <person name="Applebaum E."/>
            <person name="Phelps L."/>
            <person name="Falcone J."/>
            <person name="Kanchi K."/>
            <person name="Thane T."/>
            <person name="Scimone A."/>
            <person name="Thane N."/>
            <person name="Henke J."/>
            <person name="Wang T."/>
            <person name="Ruppert J."/>
            <person name="Shah N."/>
            <person name="Rotter K."/>
            <person name="Hodges J."/>
            <person name="Ingenthron E."/>
            <person name="Cordes M."/>
            <person name="Kohlberg S."/>
            <person name="Sgro J."/>
            <person name="Delgado B."/>
            <person name="Mead K."/>
            <person name="Chinwalla A."/>
            <person name="Leonard S."/>
            <person name="Crouse K."/>
            <person name="Collura K."/>
            <person name="Kudrna D."/>
            <person name="Currie J."/>
            <person name="He R."/>
            <person name="Angelova A."/>
            <person name="Rajasekar S."/>
            <person name="Mueller T."/>
            <person name="Lomeli R."/>
            <person name="Scara G."/>
            <person name="Ko A."/>
            <person name="Delaney K."/>
            <person name="Wissotski M."/>
            <person name="Lopez G."/>
            <person name="Campos D."/>
            <person name="Braidotti M."/>
            <person name="Ashley E."/>
            <person name="Golser W."/>
            <person name="Kim H."/>
            <person name="Lee S."/>
            <person name="Lin J."/>
            <person name="Dujmic Z."/>
            <person name="Kim W."/>
            <person name="Talag J."/>
            <person name="Zuccolo A."/>
            <person name="Fan C."/>
            <person name="Sebastian A."/>
            <person name="Kramer M."/>
            <person name="Spiegel L."/>
            <person name="Nascimento L."/>
            <person name="Zutavern T."/>
            <person name="Miller B."/>
            <person name="Ambroise C."/>
            <person name="Muller S."/>
            <person name="Spooner W."/>
            <person name="Narechania A."/>
            <person name="Ren L."/>
            <person name="Wei S."/>
            <person name="Kumari S."/>
            <person name="Faga B."/>
            <person name="Levy M.J."/>
            <person name="McMahan L."/>
            <person name="Van Buren P."/>
            <person name="Vaughn M.W."/>
            <person name="Ying K."/>
            <person name="Yeh C.-T."/>
            <person name="Emrich S.J."/>
            <person name="Jia Y."/>
            <person name="Kalyanaraman A."/>
            <person name="Hsia A.-P."/>
            <person name="Barbazuk W.B."/>
            <person name="Baucom R.S."/>
            <person name="Brutnell T.P."/>
            <person name="Carpita N.C."/>
            <person name="Chaparro C."/>
            <person name="Chia J.-M."/>
            <person name="Deragon J.-M."/>
            <person name="Estill J.C."/>
            <person name="Fu Y."/>
            <person name="Jeddeloh J.A."/>
            <person name="Han Y."/>
            <person name="Lee H."/>
            <person name="Li P."/>
            <person name="Lisch D.R."/>
            <person name="Liu S."/>
            <person name="Liu Z."/>
            <person name="Nagel D.H."/>
            <person name="McCann M.C."/>
            <person name="SanMiguel P."/>
            <person name="Myers A.M."/>
            <person name="Nettleton D."/>
            <person name="Nguyen J."/>
            <person name="Penning B.W."/>
            <person name="Ponnala L."/>
            <person name="Schneider K.L."/>
            <person name="Schwartz D.C."/>
            <person name="Sharma A."/>
            <person name="Soderlund C."/>
            <person name="Springer N.M."/>
            <person name="Sun Q."/>
            <person name="Wang H."/>
            <person name="Waterman M."/>
            <person name="Westerman R."/>
            <person name="Wolfgruber T.K."/>
            <person name="Yang L."/>
            <person name="Yu Y."/>
            <person name="Zhang L."/>
            <person name="Zhou S."/>
            <person name="Zhu Q."/>
            <person name="Bennetzen J.L."/>
            <person name="Dawe R.K."/>
            <person name="Jiang J."/>
            <person name="Jiang N."/>
            <person name="Presting G.G."/>
            <person name="Wessler S.R."/>
            <person name="Aluru S."/>
            <person name="Martienssen R.A."/>
            <person name="Clifton S.W."/>
            <person name="McCombie W.R."/>
            <person name="Wing R.A."/>
            <person name="Wilson R.K."/>
        </authorList>
    </citation>
    <scope>NUCLEOTIDE SEQUENCE [LARGE SCALE GENOMIC DNA]</scope>
    <source>
        <strain evidence="4">cv. B73</strain>
    </source>
</reference>
<feature type="region of interest" description="Disordered" evidence="2">
    <location>
        <begin position="1"/>
        <end position="34"/>
    </location>
</feature>
<keyword evidence="4" id="KW-1185">Reference proteome</keyword>
<proteinExistence type="inferred from homology"/>
<evidence type="ECO:0000256" key="2">
    <source>
        <dbReference type="SAM" id="MobiDB-lite"/>
    </source>
</evidence>
<dbReference type="AlphaFoldDB" id="A0A804NS73"/>
<dbReference type="Proteomes" id="UP000007305">
    <property type="component" value="Chromosome 4"/>
</dbReference>